<keyword evidence="1" id="KW-0732">Signal</keyword>
<dbReference type="HOGENOM" id="CLU_1219729_0_0_1"/>
<protein>
    <submittedName>
        <fullName evidence="2">Uncharacterized protein</fullName>
    </submittedName>
</protein>
<evidence type="ECO:0000256" key="1">
    <source>
        <dbReference type="SAM" id="SignalP"/>
    </source>
</evidence>
<sequence>MNRSQPLTQPPTSHSSITTIPLNIKMLLSTFITLTSLLAASASPVGSKPEDIDPNMVEVNAWLDDTSNTTTLIIGSRFYVKEPFDKLDKRDCIPRRWTTNNVDRTGTWWSSWEKVSGCNYNTKSSSTASYNFQTSQTITKTVSGSFDAGIGSVDGIAKTINGNGGLSLGYSWSTSKTTGFEFTCNINPGDKASVWQQNLMGWADTAQRRCTSGCGEGEWCSDWKFGHIDFPLKGGSQTNQNLGCSSGADSHC</sequence>
<dbReference type="Proteomes" id="UP000030751">
    <property type="component" value="Unassembled WGS sequence"/>
</dbReference>
<reference evidence="2" key="1">
    <citation type="submission" date="2011-10" db="EMBL/GenBank/DDBJ databases">
        <title>The Genome Sequence of Fusarium oxysporum HDV247.</title>
        <authorList>
            <consortium name="The Broad Institute Genome Sequencing Platform"/>
            <person name="Ma L.-J."/>
            <person name="Gale L.R."/>
            <person name="Schwartz D.C."/>
            <person name="Zhou S."/>
            <person name="Corby-Kistler H."/>
            <person name="Young S.K."/>
            <person name="Zeng Q."/>
            <person name="Gargeya S."/>
            <person name="Fitzgerald M."/>
            <person name="Haas B."/>
            <person name="Abouelleil A."/>
            <person name="Alvarado L."/>
            <person name="Arachchi H.M."/>
            <person name="Berlin A."/>
            <person name="Brown A."/>
            <person name="Chapman S.B."/>
            <person name="Chen Z."/>
            <person name="Dunbar C."/>
            <person name="Freedman E."/>
            <person name="Gearin G."/>
            <person name="Goldberg J."/>
            <person name="Griggs A."/>
            <person name="Gujja S."/>
            <person name="Heiman D."/>
            <person name="Howarth C."/>
            <person name="Larson L."/>
            <person name="Lui A."/>
            <person name="MacDonald P.J.P."/>
            <person name="Montmayeur A."/>
            <person name="Murphy C."/>
            <person name="Neiman D."/>
            <person name="Pearson M."/>
            <person name="Priest M."/>
            <person name="Roberts A."/>
            <person name="Saif S."/>
            <person name="Shea T."/>
            <person name="Shenoy N."/>
            <person name="Sisk P."/>
            <person name="Stolte C."/>
            <person name="Sykes S."/>
            <person name="Wortman J."/>
            <person name="Nusbaum C."/>
            <person name="Birren B."/>
        </authorList>
    </citation>
    <scope>NUCLEOTIDE SEQUENCE [LARGE SCALE GENOMIC DNA]</scope>
    <source>
        <strain evidence="2">HDV247</strain>
    </source>
</reference>
<organism evidence="2">
    <name type="scientific">Fusarium oxysporum f. sp. pisi HDV247</name>
    <dbReference type="NCBI Taxonomy" id="1080344"/>
    <lineage>
        <taxon>Eukaryota</taxon>
        <taxon>Fungi</taxon>
        <taxon>Dikarya</taxon>
        <taxon>Ascomycota</taxon>
        <taxon>Pezizomycotina</taxon>
        <taxon>Sordariomycetes</taxon>
        <taxon>Hypocreomycetidae</taxon>
        <taxon>Hypocreales</taxon>
        <taxon>Nectriaceae</taxon>
        <taxon>Fusarium</taxon>
        <taxon>Fusarium oxysporum species complex</taxon>
    </lineage>
</organism>
<name>W9NIB2_FUSOX</name>
<gene>
    <name evidence="2" type="ORF">FOVG_18165</name>
</gene>
<reference evidence="2" key="2">
    <citation type="submission" date="2012-05" db="EMBL/GenBank/DDBJ databases">
        <title>Annotation of the Genome Sequence of Fusarium oxysporum HDV247.</title>
        <authorList>
            <consortium name="The Broad Institute Genomics Platform"/>
            <person name="Ma L.-J."/>
            <person name="Corby-Kistler H."/>
            <person name="Broz K."/>
            <person name="Gale L.R."/>
            <person name="Jonkers W."/>
            <person name="O'Donnell K."/>
            <person name="Ploetz R."/>
            <person name="Steinberg C."/>
            <person name="Schwartz D.C."/>
            <person name="VanEtten H."/>
            <person name="Zhou S."/>
            <person name="Young S.K."/>
            <person name="Zeng Q."/>
            <person name="Gargeya S."/>
            <person name="Fitzgerald M."/>
            <person name="Abouelleil A."/>
            <person name="Alvarado L."/>
            <person name="Chapman S.B."/>
            <person name="Gainer-Dewar J."/>
            <person name="Goldberg J."/>
            <person name="Griggs A."/>
            <person name="Gujja S."/>
            <person name="Hansen M."/>
            <person name="Howarth C."/>
            <person name="Imamovic A."/>
            <person name="Ireland A."/>
            <person name="Larimer J."/>
            <person name="McCowan C."/>
            <person name="Murphy C."/>
            <person name="Pearson M."/>
            <person name="Poon T.W."/>
            <person name="Priest M."/>
            <person name="Roberts A."/>
            <person name="Saif S."/>
            <person name="Shea T."/>
            <person name="Sykes S."/>
            <person name="Wortman J."/>
            <person name="Nusbaum C."/>
            <person name="Birren B."/>
        </authorList>
    </citation>
    <scope>NUCLEOTIDE SEQUENCE</scope>
    <source>
        <strain evidence="2">HDV247</strain>
    </source>
</reference>
<evidence type="ECO:0000313" key="2">
    <source>
        <dbReference type="EMBL" id="EXA30466.1"/>
    </source>
</evidence>
<feature type="signal peptide" evidence="1">
    <location>
        <begin position="1"/>
        <end position="42"/>
    </location>
</feature>
<dbReference type="AlphaFoldDB" id="W9NIB2"/>
<feature type="chain" id="PRO_5004930497" evidence="1">
    <location>
        <begin position="43"/>
        <end position="252"/>
    </location>
</feature>
<dbReference type="EMBL" id="JH651050">
    <property type="protein sequence ID" value="EXA30466.1"/>
    <property type="molecule type" value="Genomic_DNA"/>
</dbReference>
<dbReference type="OrthoDB" id="4994592at2759"/>
<proteinExistence type="predicted"/>
<accession>W9NIB2</accession>